<dbReference type="PANTHER" id="PTHR20275">
    <property type="entry name" value="NAD KINASE"/>
    <property type="match status" value="1"/>
</dbReference>
<dbReference type="Gene3D" id="2.60.200.30">
    <property type="entry name" value="Probable inorganic polyphosphate/atp-NAD kinase, domain 2"/>
    <property type="match status" value="1"/>
</dbReference>
<dbReference type="HAMAP" id="MF_00361">
    <property type="entry name" value="NAD_kinase"/>
    <property type="match status" value="1"/>
</dbReference>
<evidence type="ECO:0000256" key="4">
    <source>
        <dbReference type="ARBA" id="ARBA00022777"/>
    </source>
</evidence>
<keyword evidence="7" id="KW-0520">NAD</keyword>
<dbReference type="EMBL" id="VWRR01000002">
    <property type="protein sequence ID" value="KAF6005038.1"/>
    <property type="molecule type" value="Genomic_DNA"/>
</dbReference>
<dbReference type="FunFam" id="2.60.200.30:FF:000009">
    <property type="entry name" value="Poly(P)/ATP NAD kinase"/>
    <property type="match status" value="1"/>
</dbReference>
<evidence type="ECO:0000256" key="7">
    <source>
        <dbReference type="ARBA" id="ARBA00023027"/>
    </source>
</evidence>
<dbReference type="AlphaFoldDB" id="A0A7J7IPT9"/>
<evidence type="ECO:0000256" key="3">
    <source>
        <dbReference type="ARBA" id="ARBA00022741"/>
    </source>
</evidence>
<feature type="region of interest" description="Disordered" evidence="8">
    <location>
        <begin position="33"/>
        <end position="61"/>
    </location>
</feature>
<evidence type="ECO:0000256" key="5">
    <source>
        <dbReference type="ARBA" id="ARBA00022840"/>
    </source>
</evidence>
<dbReference type="Pfam" id="PF20143">
    <property type="entry name" value="NAD_kinase_C"/>
    <property type="match status" value="1"/>
</dbReference>
<dbReference type="InterPro" id="IPR002504">
    <property type="entry name" value="NADK"/>
</dbReference>
<feature type="compositionally biased region" description="Polar residues" evidence="8">
    <location>
        <begin position="38"/>
        <end position="55"/>
    </location>
</feature>
<dbReference type="Gene3D" id="3.40.50.10330">
    <property type="entry name" value="Probable inorganic polyphosphate/atp-NAD kinase, domain 1"/>
    <property type="match status" value="1"/>
</dbReference>
<evidence type="ECO:0000256" key="6">
    <source>
        <dbReference type="ARBA" id="ARBA00022857"/>
    </source>
</evidence>
<accession>A0A7J7IPT9</accession>
<dbReference type="Pfam" id="PF01513">
    <property type="entry name" value="NAD_kinase"/>
    <property type="match status" value="1"/>
</dbReference>
<feature type="region of interest" description="Disordered" evidence="8">
    <location>
        <begin position="413"/>
        <end position="509"/>
    </location>
</feature>
<gene>
    <name evidence="9" type="ORF">F1559_004968</name>
</gene>
<dbReference type="GO" id="GO:0005524">
    <property type="term" value="F:ATP binding"/>
    <property type="evidence" value="ECO:0007669"/>
    <property type="project" value="UniProtKB-KW"/>
</dbReference>
<evidence type="ECO:0000313" key="9">
    <source>
        <dbReference type="EMBL" id="KAF6005038.1"/>
    </source>
</evidence>
<dbReference type="InterPro" id="IPR017437">
    <property type="entry name" value="ATP-NAD_kinase_PpnK-typ_C"/>
</dbReference>
<comment type="caution">
    <text evidence="9">The sequence shown here is derived from an EMBL/GenBank/DDBJ whole genome shotgun (WGS) entry which is preliminary data.</text>
</comment>
<dbReference type="SUPFAM" id="SSF111331">
    <property type="entry name" value="NAD kinase/diacylglycerol kinase-like"/>
    <property type="match status" value="1"/>
</dbReference>
<protein>
    <recommendedName>
        <fullName evidence="11">NADH kinase pos5</fullName>
    </recommendedName>
</protein>
<evidence type="ECO:0008006" key="11">
    <source>
        <dbReference type="Google" id="ProtNLM"/>
    </source>
</evidence>
<keyword evidence="3" id="KW-0547">Nucleotide-binding</keyword>
<keyword evidence="6" id="KW-0521">NADP</keyword>
<dbReference type="GO" id="GO:0006741">
    <property type="term" value="P:NADP+ biosynthetic process"/>
    <property type="evidence" value="ECO:0007669"/>
    <property type="project" value="InterPro"/>
</dbReference>
<dbReference type="Proteomes" id="UP000530660">
    <property type="component" value="Unassembled WGS sequence"/>
</dbReference>
<reference evidence="9 10" key="1">
    <citation type="journal article" date="2020" name="J. Phycol.">
        <title>Comparative genome analysis reveals Cyanidiococcus gen. nov., a new extremophilic red algal genus sister to Cyanidioschyzon (Cyanidioschyzonaceae, Rhodophyta).</title>
        <authorList>
            <person name="Liu S.-L."/>
            <person name="Chiang Y.-R."/>
            <person name="Yoon H.S."/>
            <person name="Fu H.-Y."/>
        </authorList>
    </citation>
    <scope>NUCLEOTIDE SEQUENCE [LARGE SCALE GENOMIC DNA]</scope>
    <source>
        <strain evidence="9 10">THAL066</strain>
    </source>
</reference>
<evidence type="ECO:0000313" key="10">
    <source>
        <dbReference type="Proteomes" id="UP000530660"/>
    </source>
</evidence>
<dbReference type="InterPro" id="IPR017438">
    <property type="entry name" value="ATP-NAD_kinase_N"/>
</dbReference>
<dbReference type="GO" id="GO:0003951">
    <property type="term" value="F:NAD+ kinase activity"/>
    <property type="evidence" value="ECO:0007669"/>
    <property type="project" value="InterPro"/>
</dbReference>
<keyword evidence="4" id="KW-0418">Kinase</keyword>
<dbReference type="GO" id="GO:0019674">
    <property type="term" value="P:NAD+ metabolic process"/>
    <property type="evidence" value="ECO:0007669"/>
    <property type="project" value="InterPro"/>
</dbReference>
<keyword evidence="10" id="KW-1185">Reference proteome</keyword>
<comment type="similarity">
    <text evidence="1">Belongs to the NAD kinase family.</text>
</comment>
<evidence type="ECO:0000256" key="1">
    <source>
        <dbReference type="ARBA" id="ARBA00010995"/>
    </source>
</evidence>
<dbReference type="PANTHER" id="PTHR20275:SF0">
    <property type="entry name" value="NAD KINASE"/>
    <property type="match status" value="1"/>
</dbReference>
<proteinExistence type="inferred from homology"/>
<organism evidence="9 10">
    <name type="scientific">Cyanidiococcus yangmingshanensis</name>
    <dbReference type="NCBI Taxonomy" id="2690220"/>
    <lineage>
        <taxon>Eukaryota</taxon>
        <taxon>Rhodophyta</taxon>
        <taxon>Bangiophyceae</taxon>
        <taxon>Cyanidiales</taxon>
        <taxon>Cyanidiaceae</taxon>
        <taxon>Cyanidiococcus</taxon>
    </lineage>
</organism>
<keyword evidence="5" id="KW-0067">ATP-binding</keyword>
<evidence type="ECO:0000256" key="8">
    <source>
        <dbReference type="SAM" id="MobiDB-lite"/>
    </source>
</evidence>
<evidence type="ECO:0000256" key="2">
    <source>
        <dbReference type="ARBA" id="ARBA00022679"/>
    </source>
</evidence>
<sequence>MPVDRPILGSGRLGVRHEEQSSQLRRALSGLGLEAASERQTSPRLSAAGTLQTVPADSPPKPITLDGLRLPHVHTASEALEQASVKASTEVREWCELQRPLLPASFRNICLRWSRPVRHILTVFSVYSASAREAALRICRWLREEYSELALYTEVEPPLPDTQAFVRERHAHLIDLVLCLGGDGLILHVCASLFPEAAPPLMPFHLGSLGFLTPFPFKQYQSSIERVLHGTDTTVTLRMRLDCAVFTDRATQRPLMQKTVLNEVVVDRGPAPFLSNLECYCDDFPVTRIQADGVILATPTGSTAYSLSSNGSMVHPSVPAILLTPICPHSLSFRPVIFPDYVTLKISVPRYARGSAWVSFDGRARTELRRGDHLRVQISPWPLVTLNYNDQTRDWFRSVSRCLRWNERPLQRNLTSDIDPESNESNSGPPSSPPAMETNASPGTTDFIDLPSATPVGSPKDDCGSPDFAEPEREVSALSRIANAFRSPPECSSSRTAVWDAYSPYGNDR</sequence>
<keyword evidence="2" id="KW-0808">Transferase</keyword>
<dbReference type="OrthoDB" id="24581at2759"/>
<name>A0A7J7IPT9_9RHOD</name>
<dbReference type="InterPro" id="IPR016064">
    <property type="entry name" value="NAD/diacylglycerol_kinase_sf"/>
</dbReference>